<dbReference type="SUPFAM" id="SSF53067">
    <property type="entry name" value="Actin-like ATPase domain"/>
    <property type="match status" value="2"/>
</dbReference>
<evidence type="ECO:0000313" key="2">
    <source>
        <dbReference type="EMBL" id="ODQ60749.1"/>
    </source>
</evidence>
<reference evidence="2 3" key="1">
    <citation type="journal article" date="2016" name="Proc. Natl. Acad. Sci. U.S.A.">
        <title>Comparative genomics of biotechnologically important yeasts.</title>
        <authorList>
            <person name="Riley R."/>
            <person name="Haridas S."/>
            <person name="Wolfe K.H."/>
            <person name="Lopes M.R."/>
            <person name="Hittinger C.T."/>
            <person name="Goeker M."/>
            <person name="Salamov A.A."/>
            <person name="Wisecaver J.H."/>
            <person name="Long T.M."/>
            <person name="Calvey C.H."/>
            <person name="Aerts A.L."/>
            <person name="Barry K.W."/>
            <person name="Choi C."/>
            <person name="Clum A."/>
            <person name="Coughlan A.Y."/>
            <person name="Deshpande S."/>
            <person name="Douglass A.P."/>
            <person name="Hanson S.J."/>
            <person name="Klenk H.-P."/>
            <person name="LaButti K.M."/>
            <person name="Lapidus A."/>
            <person name="Lindquist E.A."/>
            <person name="Lipzen A.M."/>
            <person name="Meier-Kolthoff J.P."/>
            <person name="Ohm R.A."/>
            <person name="Otillar R.P."/>
            <person name="Pangilinan J.L."/>
            <person name="Peng Y."/>
            <person name="Rokas A."/>
            <person name="Rosa C.A."/>
            <person name="Scheuner C."/>
            <person name="Sibirny A.A."/>
            <person name="Slot J.C."/>
            <person name="Stielow J.B."/>
            <person name="Sun H."/>
            <person name="Kurtzman C.P."/>
            <person name="Blackwell M."/>
            <person name="Grigoriev I.V."/>
            <person name="Jeffries T.W."/>
        </authorList>
    </citation>
    <scope>NUCLEOTIDE SEQUENCE [LARGE SCALE GENOMIC DNA]</scope>
    <source>
        <strain evidence="3">ATCC 58044 / CBS 1984 / NCYC 433 / NRRL Y-366-8</strain>
    </source>
</reference>
<dbReference type="STRING" id="683960.A0A1E3P5M3"/>
<dbReference type="OrthoDB" id="337660at2759"/>
<dbReference type="RefSeq" id="XP_019039956.1">
    <property type="nucleotide sequence ID" value="XM_019184556.1"/>
</dbReference>
<dbReference type="EMBL" id="KV454209">
    <property type="protein sequence ID" value="ODQ60749.1"/>
    <property type="molecule type" value="Genomic_DNA"/>
</dbReference>
<evidence type="ECO:0000256" key="1">
    <source>
        <dbReference type="RuleBase" id="RU000487"/>
    </source>
</evidence>
<dbReference type="AlphaFoldDB" id="A0A1E3P5M3"/>
<keyword evidence="3" id="KW-1185">Reference proteome</keyword>
<sequence>MQSYQYYPVIIQIGARFIRAGFAGDATPILRTPTNAYDLSDSQLNNNIEFKHALPEKDHIQKQDGLENNYLWTYDLTEFNAAKLECLLERIIYDIYQRNLLVDAKKCKVLVLEPPLFPIPLKKIIAKVFLFHIHAQSLRFYPEPVLSCVSAGSSSGLVIDLGWNQTTVIPIFDLRMMYKDIKVSCKAGRQLHEYVRDKLKEFESWAEVDSFSMTEKLICDTFYCRTKAILRTDAKEFEFENIIIPNSIRYELLERFMFKLEDSDLDNENHQLVPMITTTLRNLPIDLRSELSTKIIITGGLANIPGLKTRILEEVEQSLGHPVEAIDSLGSWEGASLYCSTSLMSPSTTGSKKSDELFRDKYLNGESVVTDWTDQLYTQQRAL</sequence>
<dbReference type="Pfam" id="PF00022">
    <property type="entry name" value="Actin"/>
    <property type="match status" value="2"/>
</dbReference>
<dbReference type="InterPro" id="IPR043129">
    <property type="entry name" value="ATPase_NBD"/>
</dbReference>
<dbReference type="PANTHER" id="PTHR11937">
    <property type="entry name" value="ACTIN"/>
    <property type="match status" value="1"/>
</dbReference>
<proteinExistence type="inferred from homology"/>
<dbReference type="Gene3D" id="3.30.420.40">
    <property type="match status" value="2"/>
</dbReference>
<dbReference type="GeneID" id="30201802"/>
<evidence type="ECO:0008006" key="4">
    <source>
        <dbReference type="Google" id="ProtNLM"/>
    </source>
</evidence>
<evidence type="ECO:0000313" key="3">
    <source>
        <dbReference type="Proteomes" id="UP000094112"/>
    </source>
</evidence>
<protein>
    <recommendedName>
        <fullName evidence="4">Actin-like protein ARP6</fullName>
    </recommendedName>
</protein>
<organism evidence="2 3">
    <name type="scientific">Wickerhamomyces anomalus (strain ATCC 58044 / CBS 1984 / NCYC 433 / NRRL Y-366-8)</name>
    <name type="common">Yeast</name>
    <name type="synonym">Hansenula anomala</name>
    <dbReference type="NCBI Taxonomy" id="683960"/>
    <lineage>
        <taxon>Eukaryota</taxon>
        <taxon>Fungi</taxon>
        <taxon>Dikarya</taxon>
        <taxon>Ascomycota</taxon>
        <taxon>Saccharomycotina</taxon>
        <taxon>Saccharomycetes</taxon>
        <taxon>Phaffomycetales</taxon>
        <taxon>Wickerhamomycetaceae</taxon>
        <taxon>Wickerhamomyces</taxon>
    </lineage>
</organism>
<dbReference type="InterPro" id="IPR004000">
    <property type="entry name" value="Actin"/>
</dbReference>
<name>A0A1E3P5M3_WICAA</name>
<dbReference type="SMART" id="SM00268">
    <property type="entry name" value="ACTIN"/>
    <property type="match status" value="1"/>
</dbReference>
<dbReference type="Proteomes" id="UP000094112">
    <property type="component" value="Unassembled WGS sequence"/>
</dbReference>
<gene>
    <name evidence="2" type="ORF">WICANDRAFT_77423</name>
</gene>
<comment type="similarity">
    <text evidence="1">Belongs to the actin family.</text>
</comment>
<accession>A0A1E3P5M3</accession>
<dbReference type="Gene3D" id="3.90.640.10">
    <property type="entry name" value="Actin, Chain A, domain 4"/>
    <property type="match status" value="1"/>
</dbReference>